<dbReference type="InterPro" id="IPR050312">
    <property type="entry name" value="IolE/XylAMocC-like"/>
</dbReference>
<evidence type="ECO:0000313" key="3">
    <source>
        <dbReference type="Proteomes" id="UP000092164"/>
    </source>
</evidence>
<dbReference type="RefSeq" id="WP_068483914.1">
    <property type="nucleotide sequence ID" value="NZ_CP018760.1"/>
</dbReference>
<evidence type="ECO:0000259" key="1">
    <source>
        <dbReference type="Pfam" id="PF01261"/>
    </source>
</evidence>
<name>A0A1B7ZBU1_9FLAO</name>
<feature type="domain" description="Xylose isomerase-like TIM barrel" evidence="1">
    <location>
        <begin position="28"/>
        <end position="281"/>
    </location>
</feature>
<sequence>MKNKIDFGVSTWLWQSPFTTNSIELFPKIKAMGYDLVEIPVEDPLLIDAKEIKKALIDNGLKASVCGAFGPTKDLTHEDPKVHRQCFDYLELCFEICNILGVKFLAGPMYSAVGKARMVSKDQRKMEWDLAVTNLQKVCIIAEGHELSIALESLNRFESDLVNTADDLMRMVKDINHASARVLLDGFHMTIEEKNIRKAINTVGDKLIHVQVSENHRGVPGTGLTPWNDFKLGLQDINYNGGLVIESFTPEIKELAAAVCIWKTMAKTQDEFAQQGLQFLKQTFND</sequence>
<dbReference type="SUPFAM" id="SSF51658">
    <property type="entry name" value="Xylose isomerase-like"/>
    <property type="match status" value="1"/>
</dbReference>
<proteinExistence type="predicted"/>
<keyword evidence="3" id="KW-1185">Reference proteome</keyword>
<dbReference type="PANTHER" id="PTHR12110:SF41">
    <property type="entry name" value="INOSOSE DEHYDRATASE"/>
    <property type="match status" value="1"/>
</dbReference>
<dbReference type="KEGG" id="mart:BTR34_00810"/>
<comment type="caution">
    <text evidence="2">The sequence shown here is derived from an EMBL/GenBank/DDBJ whole genome shotgun (WGS) entry which is preliminary data.</text>
</comment>
<dbReference type="InterPro" id="IPR036237">
    <property type="entry name" value="Xyl_isomerase-like_sf"/>
</dbReference>
<dbReference type="Pfam" id="PF01261">
    <property type="entry name" value="AP_endonuc_2"/>
    <property type="match status" value="1"/>
</dbReference>
<dbReference type="PANTHER" id="PTHR12110">
    <property type="entry name" value="HYDROXYPYRUVATE ISOMERASE"/>
    <property type="match status" value="1"/>
</dbReference>
<dbReference type="Gene3D" id="3.20.20.150">
    <property type="entry name" value="Divalent-metal-dependent TIM barrel enzymes"/>
    <property type="match status" value="1"/>
</dbReference>
<dbReference type="Proteomes" id="UP000092164">
    <property type="component" value="Unassembled WGS sequence"/>
</dbReference>
<keyword evidence="2" id="KW-0413">Isomerase</keyword>
<protein>
    <submittedName>
        <fullName evidence="2">Sugar phosphate isomerase</fullName>
    </submittedName>
</protein>
<evidence type="ECO:0000313" key="2">
    <source>
        <dbReference type="EMBL" id="OBR40384.1"/>
    </source>
</evidence>
<organism evidence="2 3">
    <name type="scientific">Maribacter hydrothermalis</name>
    <dbReference type="NCBI Taxonomy" id="1836467"/>
    <lineage>
        <taxon>Bacteria</taxon>
        <taxon>Pseudomonadati</taxon>
        <taxon>Bacteroidota</taxon>
        <taxon>Flavobacteriia</taxon>
        <taxon>Flavobacteriales</taxon>
        <taxon>Flavobacteriaceae</taxon>
        <taxon>Maribacter</taxon>
    </lineage>
</organism>
<dbReference type="AlphaFoldDB" id="A0A1B7ZBU1"/>
<dbReference type="STRING" id="1836467.BTR34_00810"/>
<dbReference type="EMBL" id="LZFP01000008">
    <property type="protein sequence ID" value="OBR40384.1"/>
    <property type="molecule type" value="Genomic_DNA"/>
</dbReference>
<dbReference type="OrthoDB" id="9801426at2"/>
<gene>
    <name evidence="2" type="ORF">A9200_16015</name>
</gene>
<reference evidence="3" key="1">
    <citation type="submission" date="2016-06" db="EMBL/GenBank/DDBJ databases">
        <authorList>
            <person name="Zhan P."/>
        </authorList>
    </citation>
    <scope>NUCLEOTIDE SEQUENCE [LARGE SCALE GENOMIC DNA]</scope>
    <source>
        <strain evidence="3">T28</strain>
    </source>
</reference>
<accession>A0A1B7ZBU1</accession>
<dbReference type="GO" id="GO:0016853">
    <property type="term" value="F:isomerase activity"/>
    <property type="evidence" value="ECO:0007669"/>
    <property type="project" value="UniProtKB-KW"/>
</dbReference>
<dbReference type="InterPro" id="IPR013022">
    <property type="entry name" value="Xyl_isomerase-like_TIM-brl"/>
</dbReference>